<accession>A0A6C0E8H9</accession>
<evidence type="ECO:0000313" key="3">
    <source>
        <dbReference type="EMBL" id="QHT24931.1"/>
    </source>
</evidence>
<reference evidence="3" key="1">
    <citation type="journal article" date="2020" name="Nature">
        <title>Giant virus diversity and host interactions through global metagenomics.</title>
        <authorList>
            <person name="Schulz F."/>
            <person name="Roux S."/>
            <person name="Paez-Espino D."/>
            <person name="Jungbluth S."/>
            <person name="Walsh D.A."/>
            <person name="Denef V.J."/>
            <person name="McMahon K.D."/>
            <person name="Konstantinidis K.T."/>
            <person name="Eloe-Fadrosh E.A."/>
            <person name="Kyrpides N.C."/>
            <person name="Woyke T."/>
        </authorList>
    </citation>
    <scope>NUCLEOTIDE SEQUENCE</scope>
    <source>
        <strain evidence="3">GVMAG-M-3300023179-150</strain>
    </source>
</reference>
<keyword evidence="2" id="KW-1133">Transmembrane helix</keyword>
<name>A0A6C0E8H9_9ZZZZ</name>
<keyword evidence="2" id="KW-0472">Membrane</keyword>
<keyword evidence="2" id="KW-0812">Transmembrane</keyword>
<proteinExistence type="predicted"/>
<feature type="transmembrane region" description="Helical" evidence="2">
    <location>
        <begin position="17"/>
        <end position="43"/>
    </location>
</feature>
<feature type="region of interest" description="Disordered" evidence="1">
    <location>
        <begin position="59"/>
        <end position="108"/>
    </location>
</feature>
<dbReference type="EMBL" id="MN739751">
    <property type="protein sequence ID" value="QHT24931.1"/>
    <property type="molecule type" value="Genomic_DNA"/>
</dbReference>
<protein>
    <submittedName>
        <fullName evidence="3">Uncharacterized protein</fullName>
    </submittedName>
</protein>
<sequence length="123" mass="14179">MAPKKPILNDNHIFTKLIFIITLFFMAQSDVLSGLLLLMIYFLSSKAILPIQEGFFDTEIDSQKDSQKEPQKDLEKDFEKEEDDIDEDTSSEMDLGEEEDTKKDSIQIPIGYNYEDDIGSFIE</sequence>
<organism evidence="3">
    <name type="scientific">viral metagenome</name>
    <dbReference type="NCBI Taxonomy" id="1070528"/>
    <lineage>
        <taxon>unclassified sequences</taxon>
        <taxon>metagenomes</taxon>
        <taxon>organismal metagenomes</taxon>
    </lineage>
</organism>
<feature type="compositionally biased region" description="Basic and acidic residues" evidence="1">
    <location>
        <begin position="61"/>
        <end position="79"/>
    </location>
</feature>
<evidence type="ECO:0000256" key="1">
    <source>
        <dbReference type="SAM" id="MobiDB-lite"/>
    </source>
</evidence>
<feature type="compositionally biased region" description="Acidic residues" evidence="1">
    <location>
        <begin position="80"/>
        <end position="99"/>
    </location>
</feature>
<dbReference type="AlphaFoldDB" id="A0A6C0E8H9"/>
<evidence type="ECO:0000256" key="2">
    <source>
        <dbReference type="SAM" id="Phobius"/>
    </source>
</evidence>